<dbReference type="Pfam" id="PF04909">
    <property type="entry name" value="Amidohydro_2"/>
    <property type="match status" value="1"/>
</dbReference>
<dbReference type="PANTHER" id="PTHR43569">
    <property type="entry name" value="AMIDOHYDROLASE"/>
    <property type="match status" value="1"/>
</dbReference>
<dbReference type="Gene3D" id="3.20.20.140">
    <property type="entry name" value="Metal-dependent hydrolases"/>
    <property type="match status" value="1"/>
</dbReference>
<gene>
    <name evidence="3" type="ORF">QO231_17400</name>
</gene>
<evidence type="ECO:0000313" key="3">
    <source>
        <dbReference type="EMBL" id="MDU9005611.1"/>
    </source>
</evidence>
<dbReference type="InterPro" id="IPR032466">
    <property type="entry name" value="Metal_Hydrolase"/>
</dbReference>
<reference evidence="4" key="1">
    <citation type="submission" date="2023-05" db="EMBL/GenBank/DDBJ databases">
        <title>Sedimentitalea sp. nov. JM2-8.</title>
        <authorList>
            <person name="Huang J."/>
        </authorList>
    </citation>
    <scope>NUCLEOTIDE SEQUENCE [LARGE SCALE GENOMIC DNA]</scope>
    <source>
        <strain evidence="4">KHS03</strain>
    </source>
</reference>
<sequence length="275" mass="31223">MVIDTHQHFWKLDRGDYGWLTPELEALYRDFLPQDLKPLLDAAGIHGTIAVQAADTEAETKFLLSLADEYDWIHGVVGWVDLEAKTAPDSIARLAAHPKLVGLRPMIQDIPDDRWMLRDTLGRGIAAMVDHNLTFDALVMPRHLKHLLVFLAKYPDLRVVVDHCAKPEIRNNAFDVWARDLKDIAQDERVFCKVSGLVTEAAQNWSEADLKPFIGHVLEVFPERRLLFGSDWPVLNLASDYQTWKDIAVQSHQAKGRRGIPDYAAEAYPRISTRG</sequence>
<dbReference type="InterPro" id="IPR052350">
    <property type="entry name" value="Metallo-dep_Lactonases"/>
</dbReference>
<name>A0ABU3VHE3_9RHOB</name>
<dbReference type="Proteomes" id="UP001255416">
    <property type="component" value="Unassembled WGS sequence"/>
</dbReference>
<accession>A0ABU3VHE3</accession>
<evidence type="ECO:0000313" key="4">
    <source>
        <dbReference type="Proteomes" id="UP001255416"/>
    </source>
</evidence>
<keyword evidence="4" id="KW-1185">Reference proteome</keyword>
<feature type="domain" description="Amidohydrolase-related" evidence="2">
    <location>
        <begin position="3"/>
        <end position="249"/>
    </location>
</feature>
<dbReference type="RefSeq" id="WP_316779263.1">
    <property type="nucleotide sequence ID" value="NZ_JASMWN010000015.1"/>
</dbReference>
<evidence type="ECO:0000256" key="1">
    <source>
        <dbReference type="ARBA" id="ARBA00038310"/>
    </source>
</evidence>
<dbReference type="PANTHER" id="PTHR43569:SF2">
    <property type="entry name" value="AMIDOHYDROLASE-RELATED DOMAIN-CONTAINING PROTEIN"/>
    <property type="match status" value="1"/>
</dbReference>
<organism evidence="3 4">
    <name type="scientific">Sedimentitalea todarodis</name>
    <dbReference type="NCBI Taxonomy" id="1631240"/>
    <lineage>
        <taxon>Bacteria</taxon>
        <taxon>Pseudomonadati</taxon>
        <taxon>Pseudomonadota</taxon>
        <taxon>Alphaproteobacteria</taxon>
        <taxon>Rhodobacterales</taxon>
        <taxon>Paracoccaceae</taxon>
        <taxon>Sedimentitalea</taxon>
    </lineage>
</organism>
<dbReference type="EMBL" id="JASMWN010000015">
    <property type="protein sequence ID" value="MDU9005611.1"/>
    <property type="molecule type" value="Genomic_DNA"/>
</dbReference>
<evidence type="ECO:0000259" key="2">
    <source>
        <dbReference type="Pfam" id="PF04909"/>
    </source>
</evidence>
<protein>
    <submittedName>
        <fullName evidence="3">Amidohydrolase family protein</fullName>
    </submittedName>
</protein>
<dbReference type="InterPro" id="IPR006680">
    <property type="entry name" value="Amidohydro-rel"/>
</dbReference>
<comment type="caution">
    <text evidence="3">The sequence shown here is derived from an EMBL/GenBank/DDBJ whole genome shotgun (WGS) entry which is preliminary data.</text>
</comment>
<proteinExistence type="inferred from homology"/>
<comment type="similarity">
    <text evidence="1">Belongs to the metallo-dependent hydrolases superfamily.</text>
</comment>
<dbReference type="SUPFAM" id="SSF51556">
    <property type="entry name" value="Metallo-dependent hydrolases"/>
    <property type="match status" value="1"/>
</dbReference>